<evidence type="ECO:0000313" key="9">
    <source>
        <dbReference type="Proteomes" id="UP001362999"/>
    </source>
</evidence>
<evidence type="ECO:0000256" key="1">
    <source>
        <dbReference type="ARBA" id="ARBA00004141"/>
    </source>
</evidence>
<dbReference type="SUPFAM" id="SSF52091">
    <property type="entry name" value="SpoIIaa-like"/>
    <property type="match status" value="1"/>
</dbReference>
<dbReference type="Pfam" id="PF00916">
    <property type="entry name" value="Sulfate_transp"/>
    <property type="match status" value="1"/>
</dbReference>
<organism evidence="8 9">
    <name type="scientific">Favolaschia claudopus</name>
    <dbReference type="NCBI Taxonomy" id="2862362"/>
    <lineage>
        <taxon>Eukaryota</taxon>
        <taxon>Fungi</taxon>
        <taxon>Dikarya</taxon>
        <taxon>Basidiomycota</taxon>
        <taxon>Agaricomycotina</taxon>
        <taxon>Agaricomycetes</taxon>
        <taxon>Agaricomycetidae</taxon>
        <taxon>Agaricales</taxon>
        <taxon>Marasmiineae</taxon>
        <taxon>Mycenaceae</taxon>
        <taxon>Favolaschia</taxon>
    </lineage>
</organism>
<feature type="region of interest" description="Disordered" evidence="5">
    <location>
        <begin position="1"/>
        <end position="23"/>
    </location>
</feature>
<evidence type="ECO:0000313" key="8">
    <source>
        <dbReference type="EMBL" id="KAK7057711.1"/>
    </source>
</evidence>
<proteinExistence type="predicted"/>
<dbReference type="PROSITE" id="PS50801">
    <property type="entry name" value="STAS"/>
    <property type="match status" value="1"/>
</dbReference>
<dbReference type="Pfam" id="PF01740">
    <property type="entry name" value="STAS"/>
    <property type="match status" value="1"/>
</dbReference>
<reference evidence="8 9" key="1">
    <citation type="journal article" date="2024" name="J Genomics">
        <title>Draft genome sequencing and assembly of Favolaschia claudopus CIRM-BRFM 2984 isolated from oak limbs.</title>
        <authorList>
            <person name="Navarro D."/>
            <person name="Drula E."/>
            <person name="Chaduli D."/>
            <person name="Cazenave R."/>
            <person name="Ahrendt S."/>
            <person name="Wang J."/>
            <person name="Lipzen A."/>
            <person name="Daum C."/>
            <person name="Barry K."/>
            <person name="Grigoriev I.V."/>
            <person name="Favel A."/>
            <person name="Rosso M.N."/>
            <person name="Martin F."/>
        </authorList>
    </citation>
    <scope>NUCLEOTIDE SEQUENCE [LARGE SCALE GENOMIC DNA]</scope>
    <source>
        <strain evidence="8 9">CIRM-BRFM 2984</strain>
    </source>
</reference>
<feature type="transmembrane region" description="Helical" evidence="6">
    <location>
        <begin position="435"/>
        <end position="453"/>
    </location>
</feature>
<feature type="transmembrane region" description="Helical" evidence="6">
    <location>
        <begin position="474"/>
        <end position="504"/>
    </location>
</feature>
<accession>A0AAW0DYD1</accession>
<feature type="transmembrane region" description="Helical" evidence="6">
    <location>
        <begin position="407"/>
        <end position="429"/>
    </location>
</feature>
<feature type="domain" description="STAS" evidence="7">
    <location>
        <begin position="538"/>
        <end position="655"/>
    </location>
</feature>
<evidence type="ECO:0000256" key="4">
    <source>
        <dbReference type="ARBA" id="ARBA00023136"/>
    </source>
</evidence>
<comment type="caution">
    <text evidence="8">The sequence shown here is derived from an EMBL/GenBank/DDBJ whole genome shotgun (WGS) entry which is preliminary data.</text>
</comment>
<evidence type="ECO:0000256" key="6">
    <source>
        <dbReference type="SAM" id="Phobius"/>
    </source>
</evidence>
<dbReference type="GO" id="GO:0016020">
    <property type="term" value="C:membrane"/>
    <property type="evidence" value="ECO:0007669"/>
    <property type="project" value="UniProtKB-SubCell"/>
</dbReference>
<evidence type="ECO:0000256" key="3">
    <source>
        <dbReference type="ARBA" id="ARBA00022989"/>
    </source>
</evidence>
<keyword evidence="3 6" id="KW-1133">Transmembrane helix</keyword>
<feature type="transmembrane region" description="Helical" evidence="6">
    <location>
        <begin position="138"/>
        <end position="156"/>
    </location>
</feature>
<dbReference type="Proteomes" id="UP001362999">
    <property type="component" value="Unassembled WGS sequence"/>
</dbReference>
<dbReference type="AlphaFoldDB" id="A0AAW0DYD1"/>
<dbReference type="GO" id="GO:0055085">
    <property type="term" value="P:transmembrane transport"/>
    <property type="evidence" value="ECO:0007669"/>
    <property type="project" value="InterPro"/>
</dbReference>
<feature type="transmembrane region" description="Helical" evidence="6">
    <location>
        <begin position="200"/>
        <end position="227"/>
    </location>
</feature>
<dbReference type="InterPro" id="IPR001902">
    <property type="entry name" value="SLC26A/SulP_fam"/>
</dbReference>
<dbReference type="EMBL" id="JAWWNJ010000004">
    <property type="protein sequence ID" value="KAK7057711.1"/>
    <property type="molecule type" value="Genomic_DNA"/>
</dbReference>
<name>A0AAW0DYD1_9AGAR</name>
<keyword evidence="4 6" id="KW-0472">Membrane</keyword>
<gene>
    <name evidence="8" type="ORF">R3P38DRAFT_2842621</name>
</gene>
<protein>
    <submittedName>
        <fullName evidence="8">Sulfate anion transporter</fullName>
    </submittedName>
</protein>
<comment type="subcellular location">
    <subcellularLocation>
        <location evidence="1">Membrane</location>
        <topology evidence="1">Multi-pass membrane protein</topology>
    </subcellularLocation>
</comment>
<evidence type="ECO:0000256" key="5">
    <source>
        <dbReference type="SAM" id="MobiDB-lite"/>
    </source>
</evidence>
<evidence type="ECO:0000259" key="7">
    <source>
        <dbReference type="PROSITE" id="PS50801"/>
    </source>
</evidence>
<dbReference type="InterPro" id="IPR036513">
    <property type="entry name" value="STAS_dom_sf"/>
</dbReference>
<keyword evidence="2 6" id="KW-0812">Transmembrane</keyword>
<dbReference type="CDD" id="cd07042">
    <property type="entry name" value="STAS_SulP_like_sulfate_transporter"/>
    <property type="match status" value="1"/>
</dbReference>
<evidence type="ECO:0000256" key="2">
    <source>
        <dbReference type="ARBA" id="ARBA00022692"/>
    </source>
</evidence>
<feature type="transmembrane region" description="Helical" evidence="6">
    <location>
        <begin position="168"/>
        <end position="188"/>
    </location>
</feature>
<feature type="transmembrane region" description="Helical" evidence="6">
    <location>
        <begin position="68"/>
        <end position="94"/>
    </location>
</feature>
<dbReference type="NCBIfam" id="TIGR00815">
    <property type="entry name" value="sulP"/>
    <property type="match status" value="1"/>
</dbReference>
<dbReference type="InterPro" id="IPR002645">
    <property type="entry name" value="STAS_dom"/>
</dbReference>
<dbReference type="Gene3D" id="3.30.750.24">
    <property type="entry name" value="STAS domain"/>
    <property type="match status" value="1"/>
</dbReference>
<dbReference type="PANTHER" id="PTHR11814">
    <property type="entry name" value="SULFATE TRANSPORTER"/>
    <property type="match status" value="1"/>
</dbReference>
<feature type="transmembrane region" description="Helical" evidence="6">
    <location>
        <begin position="375"/>
        <end position="395"/>
    </location>
</feature>
<dbReference type="InterPro" id="IPR011547">
    <property type="entry name" value="SLC26A/SulP_dom"/>
</dbReference>
<keyword evidence="9" id="KW-1185">Reference proteome</keyword>
<sequence>MSEDPHSTRPLPTSAGVSSSSIMDIDRVRAATLSDVERGQDPDQDSLHMKTSNDGTYTKRLKYYVPGIAWIPSYSLSFLGGDVLAGITVASMLVPQSVSYATSLAQMSPLTGLFSASIPGIVYAFLGTCRQLNVAPEAAISLLVGQAVGEILLDLPDPHSEDAEAVKIAISTIITMQVGLFAFLLGFFRLGFLDVVLSRALLRGFVTAVAVVILIEQLVPMFGLSALMHEIHPESTFDKAIFLLEYVFARANMTTTVISFSALAVLVGIRTIKSAFKKYWWIYRLPEVLLVVVLSTVLSDEFNWDQDGVEILGAVPIKSMKSFVQFPLQAANLKYLRRTTSTSMLIAVVGFLDSIVAAKQNASRFGYSVSPNRELVALGTSNIAASLIPGTLPAWGSITRSRINGDVGARTQMASLVCSAVVLLATFFLLPWLYYLPKCVLSAIICLVVFSLLQEAPHDIKYYWKMGAWKDLGLMSLTFFSSIVWNIEVGVTLSVVASLLLVVYRSSKTRMTILGRIPGTDRWKPINENPEAEEDVAGALIIRIRQNLDFANTAFLKDRLRRLELYGLNRTHPSEEPRRQQATVLVFHMADVETCDASAVMMFRELCEEYQSREVRLFFTHLRPRVLAKFSKGGIFELLGDEALQLNVGDAMTRIEGRYR</sequence>
<feature type="transmembrane region" description="Helical" evidence="6">
    <location>
        <begin position="106"/>
        <end position="126"/>
    </location>
</feature>
<feature type="transmembrane region" description="Helical" evidence="6">
    <location>
        <begin position="247"/>
        <end position="269"/>
    </location>
</feature>